<dbReference type="PANTHER" id="PTHR23022">
    <property type="entry name" value="TRANSPOSABLE ELEMENT-RELATED"/>
    <property type="match status" value="1"/>
</dbReference>
<dbReference type="InterPro" id="IPR036388">
    <property type="entry name" value="WH-like_DNA-bd_sf"/>
</dbReference>
<dbReference type="Pfam" id="PF13384">
    <property type="entry name" value="HTH_23"/>
    <property type="match status" value="1"/>
</dbReference>
<dbReference type="InterPro" id="IPR009057">
    <property type="entry name" value="Homeodomain-like_sf"/>
</dbReference>
<protein>
    <recommendedName>
        <fullName evidence="6">Transposase</fullName>
    </recommendedName>
</protein>
<dbReference type="InterPro" id="IPR052338">
    <property type="entry name" value="Transposase_5"/>
</dbReference>
<comment type="caution">
    <text evidence="4">The sequence shown here is derived from an EMBL/GenBank/DDBJ whole genome shotgun (WGS) entry which is preliminary data.</text>
</comment>
<dbReference type="Proteomes" id="UP001549921">
    <property type="component" value="Unassembled WGS sequence"/>
</dbReference>
<dbReference type="NCBIfam" id="NF033545">
    <property type="entry name" value="transpos_IS630"/>
    <property type="match status" value="1"/>
</dbReference>
<dbReference type="InterPro" id="IPR002492">
    <property type="entry name" value="Transposase_Tc1-like"/>
</dbReference>
<feature type="domain" description="Tc1-like transposase DDE" evidence="3">
    <location>
        <begin position="146"/>
        <end position="293"/>
    </location>
</feature>
<dbReference type="InterPro" id="IPR036397">
    <property type="entry name" value="RNaseH_sf"/>
</dbReference>
<dbReference type="InterPro" id="IPR047655">
    <property type="entry name" value="Transpos_IS630-like"/>
</dbReference>
<dbReference type="SUPFAM" id="SSF46689">
    <property type="entry name" value="Homeodomain-like"/>
    <property type="match status" value="1"/>
</dbReference>
<dbReference type="AlphaFoldDB" id="A0ABD0SBC7"/>
<dbReference type="PANTHER" id="PTHR23022:SF135">
    <property type="entry name" value="SI:DKEY-77F5.3"/>
    <property type="match status" value="1"/>
</dbReference>
<dbReference type="InterPro" id="IPR038717">
    <property type="entry name" value="Tc1-like_DDE_dom"/>
</dbReference>
<dbReference type="Pfam" id="PF01498">
    <property type="entry name" value="HTH_Tnp_Tc3_2"/>
    <property type="match status" value="1"/>
</dbReference>
<evidence type="ECO:0008006" key="6">
    <source>
        <dbReference type="Google" id="ProtNLM"/>
    </source>
</evidence>
<evidence type="ECO:0000313" key="5">
    <source>
        <dbReference type="Proteomes" id="UP001549921"/>
    </source>
</evidence>
<dbReference type="Gene3D" id="3.30.420.10">
    <property type="entry name" value="Ribonuclease H-like superfamily/Ribonuclease H"/>
    <property type="match status" value="1"/>
</dbReference>
<reference evidence="4 5" key="1">
    <citation type="submission" date="2024-06" db="EMBL/GenBank/DDBJ databases">
        <title>A chromosome-level genome assembly of beet webworm, Loxostege sticticalis.</title>
        <authorList>
            <person name="Zhang Y."/>
        </authorList>
    </citation>
    <scope>NUCLEOTIDE SEQUENCE [LARGE SCALE GENOMIC DNA]</scope>
    <source>
        <strain evidence="4">AQ028</strain>
        <tissue evidence="4">Male pupae</tissue>
    </source>
</reference>
<dbReference type="GO" id="GO:0005634">
    <property type="term" value="C:nucleus"/>
    <property type="evidence" value="ECO:0007669"/>
    <property type="project" value="UniProtKB-SubCell"/>
</dbReference>
<organism evidence="4 5">
    <name type="scientific">Loxostege sticticalis</name>
    <name type="common">Beet webworm moth</name>
    <dbReference type="NCBI Taxonomy" id="481309"/>
    <lineage>
        <taxon>Eukaryota</taxon>
        <taxon>Metazoa</taxon>
        <taxon>Ecdysozoa</taxon>
        <taxon>Arthropoda</taxon>
        <taxon>Hexapoda</taxon>
        <taxon>Insecta</taxon>
        <taxon>Pterygota</taxon>
        <taxon>Neoptera</taxon>
        <taxon>Endopterygota</taxon>
        <taxon>Lepidoptera</taxon>
        <taxon>Glossata</taxon>
        <taxon>Ditrysia</taxon>
        <taxon>Pyraloidea</taxon>
        <taxon>Crambidae</taxon>
        <taxon>Pyraustinae</taxon>
        <taxon>Loxostege</taxon>
    </lineage>
</organism>
<evidence type="ECO:0000256" key="1">
    <source>
        <dbReference type="ARBA" id="ARBA00004123"/>
    </source>
</evidence>
<evidence type="ECO:0000259" key="3">
    <source>
        <dbReference type="Pfam" id="PF13358"/>
    </source>
</evidence>
<accession>A0ABD0SBC7</accession>
<evidence type="ECO:0000313" key="4">
    <source>
        <dbReference type="EMBL" id="KAL0811361.1"/>
    </source>
</evidence>
<dbReference type="Pfam" id="PF13358">
    <property type="entry name" value="DDE_3"/>
    <property type="match status" value="1"/>
</dbReference>
<feature type="domain" description="Transposase Tc1-like" evidence="2">
    <location>
        <begin position="65"/>
        <end position="137"/>
    </location>
</feature>
<dbReference type="EMBL" id="JBEDNZ010000024">
    <property type="protein sequence ID" value="KAL0811361.1"/>
    <property type="molecule type" value="Genomic_DNA"/>
</dbReference>
<name>A0ABD0SBC7_LOXSC</name>
<gene>
    <name evidence="4" type="ORF">ABMA28_009771</name>
</gene>
<sequence>MDTTPQEAAQAVALLQAGISQREVARRLRISRSSVQRVYRRYLETGAFDRRPGTGRPRATSAADDRYIQLTVLRNRRLNAVQVQRSLRDERQVVISSDTVRRRLAERNLTPRRAATGPKLTVAHRRARLEFAREHRDWTLDQWANVLFTDETRVSLHGSDRRQRVYRRPGERYSQCCIEETVAYGGGSVMVWGGFSLTAHTALVFIEPTGRTRGLTSQRYINEILADHVVPYAGYIGQAMQLMHDNARPHVAHVVTQYLRDVGIRTMDWPARSPDLNPIEHLWDELKRRVRGRVPAPTSLHELQISIEEEWNAIPQDFIVRLVRSMNTRMLAVIRARGGNTEY</sequence>
<dbReference type="Gene3D" id="1.10.10.10">
    <property type="entry name" value="Winged helix-like DNA-binding domain superfamily/Winged helix DNA-binding domain"/>
    <property type="match status" value="1"/>
</dbReference>
<comment type="subcellular location">
    <subcellularLocation>
        <location evidence="1">Nucleus</location>
    </subcellularLocation>
</comment>
<evidence type="ECO:0000259" key="2">
    <source>
        <dbReference type="Pfam" id="PF01498"/>
    </source>
</evidence>
<proteinExistence type="predicted"/>